<dbReference type="Gene3D" id="3.10.129.10">
    <property type="entry name" value="Hotdog Thioesterase"/>
    <property type="match status" value="1"/>
</dbReference>
<dbReference type="InterPro" id="IPR029069">
    <property type="entry name" value="HotDog_dom_sf"/>
</dbReference>
<dbReference type="CDD" id="cd00586">
    <property type="entry name" value="4HBT"/>
    <property type="match status" value="1"/>
</dbReference>
<name>A0A1T4JQ29_9HYPH</name>
<evidence type="ECO:0000313" key="2">
    <source>
        <dbReference type="Proteomes" id="UP000190092"/>
    </source>
</evidence>
<proteinExistence type="predicted"/>
<gene>
    <name evidence="1" type="ORF">SAMN02745126_00325</name>
</gene>
<organism evidence="1 2">
    <name type="scientific">Enhydrobacter aerosaccus</name>
    <dbReference type="NCBI Taxonomy" id="225324"/>
    <lineage>
        <taxon>Bacteria</taxon>
        <taxon>Pseudomonadati</taxon>
        <taxon>Pseudomonadota</taxon>
        <taxon>Alphaproteobacteria</taxon>
        <taxon>Hyphomicrobiales</taxon>
        <taxon>Enhydrobacter</taxon>
    </lineage>
</organism>
<sequence length="164" mass="18903">MIEPDLGAPLDIHRAKVLPEWIDWNGHMNVGFYVVAFDKATDTLCNQFGVGWEYTRDKIGMTFVLEAHVTYDREVKEGDPLRITTQILDHDAKRLHYIHAMYHATEGYLAATNELMLMNIDYESRRSAPWPIWARERIEKMATAHASLPRPPQAGRIIGIKRKS</sequence>
<dbReference type="AlphaFoldDB" id="A0A1T4JQ29"/>
<dbReference type="Proteomes" id="UP000190092">
    <property type="component" value="Unassembled WGS sequence"/>
</dbReference>
<dbReference type="OrthoDB" id="9803287at2"/>
<dbReference type="STRING" id="225324.SAMN02745126_00325"/>
<keyword evidence="2" id="KW-1185">Reference proteome</keyword>
<reference evidence="2" key="1">
    <citation type="submission" date="2017-02" db="EMBL/GenBank/DDBJ databases">
        <authorList>
            <person name="Varghese N."/>
            <person name="Submissions S."/>
        </authorList>
    </citation>
    <scope>NUCLEOTIDE SEQUENCE [LARGE SCALE GENOMIC DNA]</scope>
    <source>
        <strain evidence="2">ATCC 27094</strain>
    </source>
</reference>
<keyword evidence="1" id="KW-0378">Hydrolase</keyword>
<dbReference type="GO" id="GO:0016787">
    <property type="term" value="F:hydrolase activity"/>
    <property type="evidence" value="ECO:0007669"/>
    <property type="project" value="UniProtKB-KW"/>
</dbReference>
<dbReference type="SUPFAM" id="SSF54637">
    <property type="entry name" value="Thioesterase/thiol ester dehydrase-isomerase"/>
    <property type="match status" value="1"/>
</dbReference>
<dbReference type="Pfam" id="PF13279">
    <property type="entry name" value="4HBT_2"/>
    <property type="match status" value="1"/>
</dbReference>
<dbReference type="EMBL" id="FUWJ01000001">
    <property type="protein sequence ID" value="SJZ32286.1"/>
    <property type="molecule type" value="Genomic_DNA"/>
</dbReference>
<evidence type="ECO:0000313" key="1">
    <source>
        <dbReference type="EMBL" id="SJZ32286.1"/>
    </source>
</evidence>
<accession>A0A1T4JQ29</accession>
<protein>
    <submittedName>
        <fullName evidence="1">Acyl-CoA thioester hydrolase</fullName>
    </submittedName>
</protein>